<feature type="region of interest" description="Disordered" evidence="1">
    <location>
        <begin position="383"/>
        <end position="426"/>
    </location>
</feature>
<feature type="compositionally biased region" description="Polar residues" evidence="1">
    <location>
        <begin position="391"/>
        <end position="408"/>
    </location>
</feature>
<protein>
    <submittedName>
        <fullName evidence="2">Uncharacterized protein</fullName>
    </submittedName>
</protein>
<organism evidence="2 3">
    <name type="scientific">Carpediemonas membranifera</name>
    <dbReference type="NCBI Taxonomy" id="201153"/>
    <lineage>
        <taxon>Eukaryota</taxon>
        <taxon>Metamonada</taxon>
        <taxon>Carpediemonas-like organisms</taxon>
        <taxon>Carpediemonas</taxon>
    </lineage>
</organism>
<dbReference type="Proteomes" id="UP000717585">
    <property type="component" value="Unassembled WGS sequence"/>
</dbReference>
<comment type="caution">
    <text evidence="2">The sequence shown here is derived from an EMBL/GenBank/DDBJ whole genome shotgun (WGS) entry which is preliminary data.</text>
</comment>
<sequence>MDNEAVGSNFGPLGFKGVRGLPNKFKPGFADACQKKTAKAVKSSPTARGSAYQNAAEVHRAQMNLDTLRGMPIAGARRPSPSHPRSTFSEFEYTSSPFSAAHDKAVSDDKLSRSRFKGDTDLAVSRTHPLPHDGVFDKVTYMPDVYAPDALHDISISELKAHHEATVAGLGVYTGKTPHSKHYRDDTVTARAGVAMLRDVLRHISREMKIRLRGRFINVALIQEDGKALWASQSDSTHEPREAVILVHAPGGADSEIIRKVINQFIDDPMLDLSLTRNAARWGVSASTVTELPTPLKIERARSPSPRRLDSSIQVLPTRAALPSTLTDPSSVLCFGVYFPWSRVEHDSAFESMHPDLAHTHHAKMPRGRRASHLHVPLKTTKTFASPYVSAPTSPQRSRRSSVGSLSPRSPRRKEEVEKMVTVDEE</sequence>
<gene>
    <name evidence="2" type="ORF">J8273_8645</name>
</gene>
<feature type="compositionally biased region" description="Basic and acidic residues" evidence="1">
    <location>
        <begin position="413"/>
        <end position="426"/>
    </location>
</feature>
<keyword evidence="3" id="KW-1185">Reference proteome</keyword>
<reference evidence="2" key="1">
    <citation type="submission" date="2021-05" db="EMBL/GenBank/DDBJ databases">
        <title>A free-living protist that lacks canonical eukaryotic 1 DNA replication and segregation systems.</title>
        <authorList>
            <person name="Salas-Leiva D.E."/>
            <person name="Tromer E.C."/>
            <person name="Curtis B.A."/>
            <person name="Jerlstrom-Hultqvist J."/>
            <person name="Kolisko M."/>
            <person name="Yi Z."/>
            <person name="Salas-Leiva J.S."/>
            <person name="Gallot-Lavallee L."/>
            <person name="Kops G.J.P.L."/>
            <person name="Archibald J.M."/>
            <person name="Simpson A.G.B."/>
            <person name="Roger A.J."/>
        </authorList>
    </citation>
    <scope>NUCLEOTIDE SEQUENCE</scope>
    <source>
        <strain evidence="2">BICM</strain>
    </source>
</reference>
<evidence type="ECO:0000313" key="2">
    <source>
        <dbReference type="EMBL" id="KAG9389958.1"/>
    </source>
</evidence>
<dbReference type="EMBL" id="JAHDYR010000067">
    <property type="protein sequence ID" value="KAG9389958.1"/>
    <property type="molecule type" value="Genomic_DNA"/>
</dbReference>
<dbReference type="AlphaFoldDB" id="A0A8J6AWE1"/>
<proteinExistence type="predicted"/>
<evidence type="ECO:0000313" key="3">
    <source>
        <dbReference type="Proteomes" id="UP000717585"/>
    </source>
</evidence>
<name>A0A8J6AWE1_9EUKA</name>
<accession>A0A8J6AWE1</accession>
<evidence type="ECO:0000256" key="1">
    <source>
        <dbReference type="SAM" id="MobiDB-lite"/>
    </source>
</evidence>